<name>A0A6G5A5Q7_RHIMP</name>
<dbReference type="VEuPathDB" id="VectorBase:LOC119185126"/>
<feature type="signal peptide" evidence="1">
    <location>
        <begin position="1"/>
        <end position="23"/>
    </location>
</feature>
<accession>A0A6G5A5Q7</accession>
<organism evidence="2">
    <name type="scientific">Rhipicephalus microplus</name>
    <name type="common">Cattle tick</name>
    <name type="synonym">Boophilus microplus</name>
    <dbReference type="NCBI Taxonomy" id="6941"/>
    <lineage>
        <taxon>Eukaryota</taxon>
        <taxon>Metazoa</taxon>
        <taxon>Ecdysozoa</taxon>
        <taxon>Arthropoda</taxon>
        <taxon>Chelicerata</taxon>
        <taxon>Arachnida</taxon>
        <taxon>Acari</taxon>
        <taxon>Parasitiformes</taxon>
        <taxon>Ixodida</taxon>
        <taxon>Ixodoidea</taxon>
        <taxon>Ixodidae</taxon>
        <taxon>Rhipicephalinae</taxon>
        <taxon>Rhipicephalus</taxon>
        <taxon>Boophilus</taxon>
    </lineage>
</organism>
<dbReference type="SUPFAM" id="SSF50814">
    <property type="entry name" value="Lipocalins"/>
    <property type="match status" value="1"/>
</dbReference>
<keyword evidence="1" id="KW-0732">Signal</keyword>
<sequence>MASYSNWRWSCLLIAIFIPSNRAAEQTDTASASTAPRSGVWTWPIVFMHSKVIYLNLSTMNYPDINCIKEYRVTWNHSARLMTKMMWIGFSTGDWKNYDVVYKAEGNRRPAQAFTAVDSSRSMKFTIAFNYTSEHCAILSKKQNNTGGDFNEACELWVNDKFFKSGNKNQEPCTTNFKTFCQSQNTTVFNIDNCEDSVGKPILIA</sequence>
<evidence type="ECO:0000256" key="1">
    <source>
        <dbReference type="SAM" id="SignalP"/>
    </source>
</evidence>
<dbReference type="Gene3D" id="2.40.128.20">
    <property type="match status" value="1"/>
</dbReference>
<evidence type="ECO:0000313" key="2">
    <source>
        <dbReference type="EMBL" id="NIE45928.1"/>
    </source>
</evidence>
<protein>
    <submittedName>
        <fullName evidence="2">Putative lipocalin 40</fullName>
    </submittedName>
</protein>
<dbReference type="AlphaFoldDB" id="A0A6G5A5Q7"/>
<dbReference type="EMBL" id="GIKN01003655">
    <property type="protein sequence ID" value="NIE45928.1"/>
    <property type="molecule type" value="Transcribed_RNA"/>
</dbReference>
<reference evidence="2" key="1">
    <citation type="submission" date="2020-03" db="EMBL/GenBank/DDBJ databases">
        <title>A transcriptome and proteome of the tick Rhipicephalus microplus shaped by the genetic composition of its hosts and developmental stage.</title>
        <authorList>
            <person name="Garcia G.R."/>
            <person name="Ribeiro J.M.C."/>
            <person name="Maruyama S.R."/>
            <person name="Gardinasse L.G."/>
            <person name="Nelson K."/>
            <person name="Ferreira B.R."/>
            <person name="Andrade T.G."/>
            <person name="Santos I.K.F.M."/>
        </authorList>
    </citation>
    <scope>NUCLEOTIDE SEQUENCE</scope>
    <source>
        <strain evidence="2">NSGR</strain>
        <tissue evidence="2">Salivary glands</tissue>
    </source>
</reference>
<proteinExistence type="predicted"/>
<dbReference type="InterPro" id="IPR012674">
    <property type="entry name" value="Calycin"/>
</dbReference>
<feature type="chain" id="PRO_5026038233" evidence="1">
    <location>
        <begin position="24"/>
        <end position="205"/>
    </location>
</feature>